<gene>
    <name evidence="4" type="ORF">GCM10023198_27910</name>
</gene>
<comment type="caution">
    <text evidence="4">The sequence shown here is derived from an EMBL/GenBank/DDBJ whole genome shotgun (WGS) entry which is preliminary data.</text>
</comment>
<keyword evidence="5" id="KW-1185">Reference proteome</keyword>
<comment type="similarity">
    <text evidence="1">Belongs to the UPF0337 (CsbD) family.</text>
</comment>
<dbReference type="EMBL" id="BAABHM010000012">
    <property type="protein sequence ID" value="GAA4704679.1"/>
    <property type="molecule type" value="Genomic_DNA"/>
</dbReference>
<evidence type="ECO:0000259" key="3">
    <source>
        <dbReference type="Pfam" id="PF05532"/>
    </source>
</evidence>
<evidence type="ECO:0000256" key="2">
    <source>
        <dbReference type="SAM" id="MobiDB-lite"/>
    </source>
</evidence>
<protein>
    <recommendedName>
        <fullName evidence="3">CsbD-like domain-containing protein</fullName>
    </recommendedName>
</protein>
<proteinExistence type="inferred from homology"/>
<dbReference type="Gene3D" id="1.10.1470.10">
    <property type="entry name" value="YjbJ"/>
    <property type="match status" value="1"/>
</dbReference>
<dbReference type="Pfam" id="PF05532">
    <property type="entry name" value="CsbD"/>
    <property type="match status" value="1"/>
</dbReference>
<organism evidence="4 5">
    <name type="scientific">Promicromonospora umidemergens</name>
    <dbReference type="NCBI Taxonomy" id="629679"/>
    <lineage>
        <taxon>Bacteria</taxon>
        <taxon>Bacillati</taxon>
        <taxon>Actinomycetota</taxon>
        <taxon>Actinomycetes</taxon>
        <taxon>Micrococcales</taxon>
        <taxon>Promicromonosporaceae</taxon>
        <taxon>Promicromonospora</taxon>
    </lineage>
</organism>
<sequence length="66" mass="6888">MSADDKTENATEKGLGKAKEAFGDATGNDELAAEGKTDQAKADVKDAGEKAKDAAENAKDAFDRKK</sequence>
<feature type="region of interest" description="Disordered" evidence="2">
    <location>
        <begin position="1"/>
        <end position="66"/>
    </location>
</feature>
<evidence type="ECO:0000313" key="4">
    <source>
        <dbReference type="EMBL" id="GAA4704679.1"/>
    </source>
</evidence>
<name>A0ABP8XDH1_9MICO</name>
<reference evidence="5" key="1">
    <citation type="journal article" date="2019" name="Int. J. Syst. Evol. Microbiol.">
        <title>The Global Catalogue of Microorganisms (GCM) 10K type strain sequencing project: providing services to taxonomists for standard genome sequencing and annotation.</title>
        <authorList>
            <consortium name="The Broad Institute Genomics Platform"/>
            <consortium name="The Broad Institute Genome Sequencing Center for Infectious Disease"/>
            <person name="Wu L."/>
            <person name="Ma J."/>
        </authorList>
    </citation>
    <scope>NUCLEOTIDE SEQUENCE [LARGE SCALE GENOMIC DNA]</scope>
    <source>
        <strain evidence="5">JCM 17975</strain>
    </source>
</reference>
<feature type="domain" description="CsbD-like" evidence="3">
    <location>
        <begin position="5"/>
        <end position="56"/>
    </location>
</feature>
<dbReference type="InterPro" id="IPR036629">
    <property type="entry name" value="YjbJ_sf"/>
</dbReference>
<evidence type="ECO:0000256" key="1">
    <source>
        <dbReference type="ARBA" id="ARBA00009129"/>
    </source>
</evidence>
<accession>A0ABP8XDH1</accession>
<dbReference type="SUPFAM" id="SSF69047">
    <property type="entry name" value="Hypothetical protein YjbJ"/>
    <property type="match status" value="1"/>
</dbReference>
<feature type="compositionally biased region" description="Basic and acidic residues" evidence="2">
    <location>
        <begin position="33"/>
        <end position="66"/>
    </location>
</feature>
<dbReference type="RefSeq" id="WP_253869688.1">
    <property type="nucleotide sequence ID" value="NZ_BAABHM010000012.1"/>
</dbReference>
<feature type="compositionally biased region" description="Basic and acidic residues" evidence="2">
    <location>
        <begin position="1"/>
        <end position="22"/>
    </location>
</feature>
<dbReference type="InterPro" id="IPR008462">
    <property type="entry name" value="CsbD"/>
</dbReference>
<dbReference type="Proteomes" id="UP001500843">
    <property type="component" value="Unassembled WGS sequence"/>
</dbReference>
<evidence type="ECO:0000313" key="5">
    <source>
        <dbReference type="Proteomes" id="UP001500843"/>
    </source>
</evidence>